<keyword evidence="1" id="KW-0732">Signal</keyword>
<dbReference type="EMBL" id="WUXD01000002">
    <property type="protein sequence ID" value="MBM4627319.1"/>
    <property type="molecule type" value="Genomic_DNA"/>
</dbReference>
<protein>
    <recommendedName>
        <fullName evidence="4">Lipoprotein</fullName>
    </recommendedName>
</protein>
<proteinExistence type="predicted"/>
<name>A0AAP2AMG7_RHOHA</name>
<dbReference type="RefSeq" id="WP_060934566.1">
    <property type="nucleotide sequence ID" value="NZ_AP025268.1"/>
</dbReference>
<evidence type="ECO:0008006" key="4">
    <source>
        <dbReference type="Google" id="ProtNLM"/>
    </source>
</evidence>
<feature type="signal peptide" evidence="1">
    <location>
        <begin position="1"/>
        <end position="20"/>
    </location>
</feature>
<organism evidence="2 3">
    <name type="scientific">Rhodococcus hoagii</name>
    <name type="common">Corynebacterium equii</name>
    <dbReference type="NCBI Taxonomy" id="43767"/>
    <lineage>
        <taxon>Bacteria</taxon>
        <taxon>Bacillati</taxon>
        <taxon>Actinomycetota</taxon>
        <taxon>Actinomycetes</taxon>
        <taxon>Mycobacteriales</taxon>
        <taxon>Nocardiaceae</taxon>
        <taxon>Prescottella</taxon>
    </lineage>
</organism>
<evidence type="ECO:0000313" key="2">
    <source>
        <dbReference type="EMBL" id="MBM4627319.1"/>
    </source>
</evidence>
<dbReference type="AlphaFoldDB" id="A0AAP2AMG7"/>
<dbReference type="Proteomes" id="UP000738270">
    <property type="component" value="Unassembled WGS sequence"/>
</dbReference>
<sequence>MKKVLLAIACVLTVAGCSSGEEAPAKPEVTWESLQADYLTKLQQNSSSKLICGFQSGVADCLDRVRADLKDLDSAATEHLGDQAGTLSTKVSAFNDAHSAYVQGRCASAGGTLSCSTNLLKAENAAKDVRELLSSRASGS</sequence>
<gene>
    <name evidence="2" type="ORF">GS453_10570</name>
</gene>
<feature type="chain" id="PRO_5043056416" description="Lipoprotein" evidence="1">
    <location>
        <begin position="21"/>
        <end position="140"/>
    </location>
</feature>
<reference evidence="2" key="1">
    <citation type="submission" date="2019-11" db="EMBL/GenBank/DDBJ databases">
        <title>Spread of Macrolides and rifampicin resistant Rhodococcus equi in clinical isolates in the USA.</title>
        <authorList>
            <person name="Alvarez-Narvaez S."/>
            <person name="Huber L."/>
            <person name="Cohen N.D."/>
            <person name="Slovis N."/>
            <person name="Greiter M."/>
            <person name="Giguere S."/>
            <person name="Hart K."/>
        </authorList>
    </citation>
    <scope>NUCLEOTIDE SEQUENCE</scope>
    <source>
        <strain evidence="2">Lh_38</strain>
    </source>
</reference>
<comment type="caution">
    <text evidence="2">The sequence shown here is derived from an EMBL/GenBank/DDBJ whole genome shotgun (WGS) entry which is preliminary data.</text>
</comment>
<accession>A0AAP2AMG7</accession>
<dbReference type="PROSITE" id="PS51257">
    <property type="entry name" value="PROKAR_LIPOPROTEIN"/>
    <property type="match status" value="1"/>
</dbReference>
<evidence type="ECO:0000256" key="1">
    <source>
        <dbReference type="SAM" id="SignalP"/>
    </source>
</evidence>
<evidence type="ECO:0000313" key="3">
    <source>
        <dbReference type="Proteomes" id="UP000738270"/>
    </source>
</evidence>